<dbReference type="EMBL" id="QJTK01000006">
    <property type="protein sequence ID" value="PYF09921.1"/>
    <property type="molecule type" value="Genomic_DNA"/>
</dbReference>
<feature type="region of interest" description="Disordered" evidence="2">
    <location>
        <begin position="32"/>
        <end position="63"/>
    </location>
</feature>
<evidence type="ECO:0000313" key="4">
    <source>
        <dbReference type="Proteomes" id="UP000247727"/>
    </source>
</evidence>
<evidence type="ECO:0000256" key="2">
    <source>
        <dbReference type="SAM" id="MobiDB-lite"/>
    </source>
</evidence>
<feature type="compositionally biased region" description="Low complexity" evidence="2">
    <location>
        <begin position="32"/>
        <end position="41"/>
    </location>
</feature>
<dbReference type="Proteomes" id="UP000247727">
    <property type="component" value="Unassembled WGS sequence"/>
</dbReference>
<accession>A0A318TY84</accession>
<sequence length="197" mass="21130">MTELAEYERRIAYALERIGRGVETLSDLRAAAAQSMAMAEPEPAPEPEPLPDPEPPTPVDTGPSEEVLALQAELDAERAASAQLTERVRAIREKQETTLAALEKRLSQATRALEAVQVEANRLKRANNDLIEVNRQLIDGAGRIDPALVNLSMQAELEALRAARAWEASELSDIVTGLAPIVAAHVKGQPAGGSDNG</sequence>
<reference evidence="3 4" key="1">
    <citation type="submission" date="2018-06" db="EMBL/GenBank/DDBJ databases">
        <title>Genomic Encyclopedia of Type Strains, Phase III (KMG-III): the genomes of soil and plant-associated and newly described type strains.</title>
        <authorList>
            <person name="Whitman W."/>
        </authorList>
    </citation>
    <scope>NUCLEOTIDE SEQUENCE [LARGE SCALE GENOMIC DNA]</scope>
    <source>
        <strain evidence="3 4">JA737</strain>
    </source>
</reference>
<feature type="coiled-coil region" evidence="1">
    <location>
        <begin position="67"/>
        <end position="136"/>
    </location>
</feature>
<gene>
    <name evidence="3" type="ORF">C8J30_10653</name>
</gene>
<keyword evidence="1" id="KW-0175">Coiled coil</keyword>
<name>A0A318TY84_9RHOB</name>
<protein>
    <recommendedName>
        <fullName evidence="5">Colicin import membrane protein</fullName>
    </recommendedName>
</protein>
<evidence type="ECO:0000256" key="1">
    <source>
        <dbReference type="SAM" id="Coils"/>
    </source>
</evidence>
<comment type="caution">
    <text evidence="3">The sequence shown here is derived from an EMBL/GenBank/DDBJ whole genome shotgun (WGS) entry which is preliminary data.</text>
</comment>
<proteinExistence type="predicted"/>
<dbReference type="AlphaFoldDB" id="A0A318TY84"/>
<evidence type="ECO:0008006" key="5">
    <source>
        <dbReference type="Google" id="ProtNLM"/>
    </source>
</evidence>
<organism evidence="3 4">
    <name type="scientific">Rhodobacter viridis</name>
    <dbReference type="NCBI Taxonomy" id="1054202"/>
    <lineage>
        <taxon>Bacteria</taxon>
        <taxon>Pseudomonadati</taxon>
        <taxon>Pseudomonadota</taxon>
        <taxon>Alphaproteobacteria</taxon>
        <taxon>Rhodobacterales</taxon>
        <taxon>Rhodobacter group</taxon>
        <taxon>Rhodobacter</taxon>
    </lineage>
</organism>
<dbReference type="OrthoDB" id="7871100at2"/>
<keyword evidence="4" id="KW-1185">Reference proteome</keyword>
<dbReference type="RefSeq" id="WP_146227888.1">
    <property type="nucleotide sequence ID" value="NZ_QJTK01000006.1"/>
</dbReference>
<evidence type="ECO:0000313" key="3">
    <source>
        <dbReference type="EMBL" id="PYF09921.1"/>
    </source>
</evidence>